<organism evidence="2 3">
    <name type="scientific">Basidiobolus ranarum</name>
    <dbReference type="NCBI Taxonomy" id="34480"/>
    <lineage>
        <taxon>Eukaryota</taxon>
        <taxon>Fungi</taxon>
        <taxon>Fungi incertae sedis</taxon>
        <taxon>Zoopagomycota</taxon>
        <taxon>Entomophthoromycotina</taxon>
        <taxon>Basidiobolomycetes</taxon>
        <taxon>Basidiobolales</taxon>
        <taxon>Basidiobolaceae</taxon>
        <taxon>Basidiobolus</taxon>
    </lineage>
</organism>
<dbReference type="PANTHER" id="PTHR43606:SF7">
    <property type="entry name" value="PHOSPHATASE, PUTATIVE (AFU_ORTHOLOGUE AFUA_6G08710)-RELATED"/>
    <property type="match status" value="1"/>
</dbReference>
<dbReference type="Proteomes" id="UP001479436">
    <property type="component" value="Unassembled WGS sequence"/>
</dbReference>
<protein>
    <recommendedName>
        <fullName evidence="1">PhoD-like phosphatase metallophosphatase domain-containing protein</fullName>
    </recommendedName>
</protein>
<proteinExistence type="predicted"/>
<evidence type="ECO:0000313" key="3">
    <source>
        <dbReference type="Proteomes" id="UP001479436"/>
    </source>
</evidence>
<feature type="domain" description="PhoD-like phosphatase metallophosphatase" evidence="1">
    <location>
        <begin position="1"/>
        <end position="110"/>
    </location>
</feature>
<name>A0ABR2WFQ0_9FUNG</name>
<dbReference type="Gene3D" id="3.60.21.70">
    <property type="entry name" value="PhoD-like phosphatase"/>
    <property type="match status" value="1"/>
</dbReference>
<dbReference type="InterPro" id="IPR018946">
    <property type="entry name" value="PhoD-like_MPP"/>
</dbReference>
<dbReference type="InterPro" id="IPR038607">
    <property type="entry name" value="PhoD-like_sf"/>
</dbReference>
<dbReference type="InterPro" id="IPR052900">
    <property type="entry name" value="Phospholipid_Metab_Enz"/>
</dbReference>
<reference evidence="2 3" key="1">
    <citation type="submission" date="2023-04" db="EMBL/GenBank/DDBJ databases">
        <title>Genome of Basidiobolus ranarum AG-B5.</title>
        <authorList>
            <person name="Stajich J.E."/>
            <person name="Carter-House D."/>
            <person name="Gryganskyi A."/>
        </authorList>
    </citation>
    <scope>NUCLEOTIDE SEQUENCE [LARGE SCALE GENOMIC DNA]</scope>
    <source>
        <strain evidence="2 3">AG-B5</strain>
    </source>
</reference>
<evidence type="ECO:0000259" key="1">
    <source>
        <dbReference type="Pfam" id="PF09423"/>
    </source>
</evidence>
<sequence length="115" mass="13862">MLDTRNYERVITDMYYNTKWIEAISEDPTRSLMGQHQEEWFYRELLKSQHRKAHWRLIGQQVEFNRLDYSAAIAGKFMNADAWDGYKSARWRFFDLIERHNIQNNIILAGIALFS</sequence>
<comment type="caution">
    <text evidence="2">The sequence shown here is derived from an EMBL/GenBank/DDBJ whole genome shotgun (WGS) entry which is preliminary data.</text>
</comment>
<accession>A0ABR2WFQ0</accession>
<evidence type="ECO:0000313" key="2">
    <source>
        <dbReference type="EMBL" id="KAK9760328.1"/>
    </source>
</evidence>
<dbReference type="EMBL" id="JASJQH010002266">
    <property type="protein sequence ID" value="KAK9760328.1"/>
    <property type="molecule type" value="Genomic_DNA"/>
</dbReference>
<dbReference type="PANTHER" id="PTHR43606">
    <property type="entry name" value="PHOSPHATASE, PUTATIVE (AFU_ORTHOLOGUE AFUA_6G08710)-RELATED"/>
    <property type="match status" value="1"/>
</dbReference>
<gene>
    <name evidence="2" type="ORF">K7432_015764</name>
</gene>
<keyword evidence="3" id="KW-1185">Reference proteome</keyword>
<dbReference type="Pfam" id="PF09423">
    <property type="entry name" value="PhoD"/>
    <property type="match status" value="1"/>
</dbReference>